<protein>
    <submittedName>
        <fullName evidence="2">Uncharacterized protein</fullName>
    </submittedName>
</protein>
<dbReference type="Proteomes" id="UP001150925">
    <property type="component" value="Unassembled WGS sequence"/>
</dbReference>
<comment type="caution">
    <text evidence="2">The sequence shown here is derived from an EMBL/GenBank/DDBJ whole genome shotgun (WGS) entry which is preliminary data.</text>
</comment>
<reference evidence="2" key="1">
    <citation type="submission" date="2022-07" db="EMBL/GenBank/DDBJ databases">
        <title>Phylogenomic reconstructions and comparative analyses of Kickxellomycotina fungi.</title>
        <authorList>
            <person name="Reynolds N.K."/>
            <person name="Stajich J.E."/>
            <person name="Barry K."/>
            <person name="Grigoriev I.V."/>
            <person name="Crous P."/>
            <person name="Smith M.E."/>
        </authorList>
    </citation>
    <scope>NUCLEOTIDE SEQUENCE</scope>
    <source>
        <strain evidence="2">RSA 1196</strain>
    </source>
</reference>
<proteinExistence type="predicted"/>
<accession>A0A9W8E3H1</accession>
<dbReference type="OrthoDB" id="64281at2759"/>
<dbReference type="EMBL" id="JANBPY010000310">
    <property type="protein sequence ID" value="KAJ1967607.1"/>
    <property type="molecule type" value="Genomic_DNA"/>
</dbReference>
<gene>
    <name evidence="2" type="ORF">IWQ62_001750</name>
</gene>
<evidence type="ECO:0000256" key="1">
    <source>
        <dbReference type="SAM" id="SignalP"/>
    </source>
</evidence>
<keyword evidence="1" id="KW-0732">Signal</keyword>
<keyword evidence="3" id="KW-1185">Reference proteome</keyword>
<evidence type="ECO:0000313" key="2">
    <source>
        <dbReference type="EMBL" id="KAJ1967607.1"/>
    </source>
</evidence>
<dbReference type="AlphaFoldDB" id="A0A9W8E3H1"/>
<feature type="signal peptide" evidence="1">
    <location>
        <begin position="1"/>
        <end position="23"/>
    </location>
</feature>
<organism evidence="2 3">
    <name type="scientific">Dispira parvispora</name>
    <dbReference type="NCBI Taxonomy" id="1520584"/>
    <lineage>
        <taxon>Eukaryota</taxon>
        <taxon>Fungi</taxon>
        <taxon>Fungi incertae sedis</taxon>
        <taxon>Zoopagomycota</taxon>
        <taxon>Kickxellomycotina</taxon>
        <taxon>Dimargaritomycetes</taxon>
        <taxon>Dimargaritales</taxon>
        <taxon>Dimargaritaceae</taxon>
        <taxon>Dispira</taxon>
    </lineage>
</organism>
<feature type="chain" id="PRO_5040762044" evidence="1">
    <location>
        <begin position="24"/>
        <end position="259"/>
    </location>
</feature>
<sequence>MIHWSRLRALALANLVFSTYVSAHTWADCVKFNPQTKRCMGYSRNYPGRASVTPIDDLYTYRLEGPPNDKPICDPNRQAKPDYPKPFSMATMLAGESTYLKYQINGHHDLKDRQVYVLHFPNRDLKTVTYRDAIDGIKTNTVHILGQGPFINKCDGHSDNSNCWLRYTIPKDFKGSVMELVFLWDMNQNTVGERYTSCFDLNIVGLPPAKLRVGGLLGWYPSVSPPSKQAAIHHRRKCRSHHPYYLSAGYPRETTAEGK</sequence>
<evidence type="ECO:0000313" key="3">
    <source>
        <dbReference type="Proteomes" id="UP001150925"/>
    </source>
</evidence>
<name>A0A9W8E3H1_9FUNG</name>